<evidence type="ECO:0000313" key="2">
    <source>
        <dbReference type="Proteomes" id="UP000229897"/>
    </source>
</evidence>
<dbReference type="KEGG" id="mass:CR152_32125"/>
<dbReference type="AlphaFoldDB" id="A0A2D2DW74"/>
<keyword evidence="2" id="KW-1185">Reference proteome</keyword>
<name>A0A2D2DW74_9BURK</name>
<proteinExistence type="predicted"/>
<accession>A0A2D2DW74</accession>
<organism evidence="1 2">
    <name type="scientific">Massilia violaceinigra</name>
    <dbReference type="NCBI Taxonomy" id="2045208"/>
    <lineage>
        <taxon>Bacteria</taxon>
        <taxon>Pseudomonadati</taxon>
        <taxon>Pseudomonadota</taxon>
        <taxon>Betaproteobacteria</taxon>
        <taxon>Burkholderiales</taxon>
        <taxon>Oxalobacteraceae</taxon>
        <taxon>Telluria group</taxon>
        <taxon>Massilia</taxon>
    </lineage>
</organism>
<dbReference type="EMBL" id="CP024609">
    <property type="protein sequence ID" value="ATQ79224.1"/>
    <property type="molecule type" value="Genomic_DNA"/>
</dbReference>
<dbReference type="RefSeq" id="WP_157778891.1">
    <property type="nucleotide sequence ID" value="NZ_CP024609.1"/>
</dbReference>
<dbReference type="OrthoDB" id="9975736at2"/>
<dbReference type="Proteomes" id="UP000229897">
    <property type="component" value="Plasmid unnamed"/>
</dbReference>
<sequence>MMRAPEQRRVAIASGSAALLEYRAMPETMILLDLLDALADEYYAELATIKVDQLAFKQGALAQVNALCDMLRTNSVHRSVRV</sequence>
<gene>
    <name evidence="1" type="ORF">CR152_32125</name>
</gene>
<geneLocation type="plasmid" evidence="1 2">
    <name>unnamed</name>
</geneLocation>
<keyword evidence="1" id="KW-0614">Plasmid</keyword>
<evidence type="ECO:0000313" key="1">
    <source>
        <dbReference type="EMBL" id="ATQ79224.1"/>
    </source>
</evidence>
<protein>
    <submittedName>
        <fullName evidence="1">Uncharacterized protein</fullName>
    </submittedName>
</protein>
<reference evidence="1" key="1">
    <citation type="submission" date="2017-10" db="EMBL/GenBank/DDBJ databases">
        <title>Massilia psychrophilum sp. nov., a novel purple-pigmented bacterium isolated from Tianshan glacier, Xinjiang Municipality, China.</title>
        <authorList>
            <person name="Wang H."/>
        </authorList>
    </citation>
    <scope>NUCLEOTIDE SEQUENCE [LARGE SCALE GENOMIC DNA]</scope>
    <source>
        <strain evidence="1">B2</strain>
        <plasmid evidence="1">unnamed</plasmid>
    </source>
</reference>